<dbReference type="EMBL" id="JBDFQZ010000013">
    <property type="protein sequence ID" value="KAK9670079.1"/>
    <property type="molecule type" value="Genomic_DNA"/>
</dbReference>
<dbReference type="InterPro" id="IPR015424">
    <property type="entry name" value="PyrdxlP-dep_Trfase"/>
</dbReference>
<evidence type="ECO:0000256" key="4">
    <source>
        <dbReference type="ARBA" id="ARBA00022679"/>
    </source>
</evidence>
<organism evidence="7 8">
    <name type="scientific">Saponaria officinalis</name>
    <name type="common">Common soapwort</name>
    <name type="synonym">Lychnis saponaria</name>
    <dbReference type="NCBI Taxonomy" id="3572"/>
    <lineage>
        <taxon>Eukaryota</taxon>
        <taxon>Viridiplantae</taxon>
        <taxon>Streptophyta</taxon>
        <taxon>Embryophyta</taxon>
        <taxon>Tracheophyta</taxon>
        <taxon>Spermatophyta</taxon>
        <taxon>Magnoliopsida</taxon>
        <taxon>eudicotyledons</taxon>
        <taxon>Gunneridae</taxon>
        <taxon>Pentapetalae</taxon>
        <taxon>Caryophyllales</taxon>
        <taxon>Caryophyllaceae</taxon>
        <taxon>Caryophylleae</taxon>
        <taxon>Saponaria</taxon>
    </lineage>
</organism>
<sequence>MKHFLHSSLKSLKYTKNATASGSRSSFLVRCFATDMYASQPEDSTAEKSYKGHSMLAPFTAGWQSNDTNPLVIEKSEGSYVYDSNGKKYLDSLAGLWCTALGGNEPRLVDAAYKQLKTLPFYHSFWNRTTKVSLDLAEELIETFTARKMAKAFFVNSGSEANDTQVKLVWYYNNALGRPNKKKFIARSKSYHGSTLIAASLSGLPALHQQFDLPAPFVLHTDCPHYWRYHLPGETEEDFATRLATNLENLILKEGPETIAAFIAEPVMGAGGVIPPPATYFEKIQAVVKKYDILFIADEVICAFGRLGEMFGSDKYNIKPDLVSLAKALSSAYMPIGAVLVSPEISEVIHSQSNKLGAFSHGFTYSGHPVSCAVALEAMKLYKERNIVERVRTLTPKFQDGMRAYAESPIIGEIRGTGLIMGTEFTDNKSPNDLFPTEWGIGAYFGAQCQKHGMLVRVAGDNIMICPPLIISDGELDELISKYGMALKETEERVKELKAQKK</sequence>
<evidence type="ECO:0000313" key="7">
    <source>
        <dbReference type="EMBL" id="KAK9670079.1"/>
    </source>
</evidence>
<proteinExistence type="inferred from homology"/>
<dbReference type="GO" id="GO:0009102">
    <property type="term" value="P:biotin biosynthetic process"/>
    <property type="evidence" value="ECO:0007669"/>
    <property type="project" value="TreeGrafter"/>
</dbReference>
<dbReference type="FunFam" id="3.40.640.10:FF:000014">
    <property type="entry name" value="Adenosylmethionine-8-amino-7-oxononanoate aminotransferase, probable"/>
    <property type="match status" value="1"/>
</dbReference>
<dbReference type="Gene3D" id="3.40.640.10">
    <property type="entry name" value="Type I PLP-dependent aspartate aminotransferase-like (Major domain)"/>
    <property type="match status" value="1"/>
</dbReference>
<reference evidence="7" key="1">
    <citation type="submission" date="2024-03" db="EMBL/GenBank/DDBJ databases">
        <title>WGS assembly of Saponaria officinalis var. Norfolk2.</title>
        <authorList>
            <person name="Jenkins J."/>
            <person name="Shu S."/>
            <person name="Grimwood J."/>
            <person name="Barry K."/>
            <person name="Goodstein D."/>
            <person name="Schmutz J."/>
            <person name="Leebens-Mack J."/>
            <person name="Osbourn A."/>
        </authorList>
    </citation>
    <scope>NUCLEOTIDE SEQUENCE [LARGE SCALE GENOMIC DNA]</scope>
    <source>
        <strain evidence="7">JIC</strain>
    </source>
</reference>
<keyword evidence="8" id="KW-1185">Reference proteome</keyword>
<dbReference type="GO" id="GO:0030170">
    <property type="term" value="F:pyridoxal phosphate binding"/>
    <property type="evidence" value="ECO:0007669"/>
    <property type="project" value="InterPro"/>
</dbReference>
<keyword evidence="5 6" id="KW-0663">Pyridoxal phosphate</keyword>
<dbReference type="GO" id="GO:0004015">
    <property type="term" value="F:adenosylmethionine-8-amino-7-oxononanoate transaminase activity"/>
    <property type="evidence" value="ECO:0007669"/>
    <property type="project" value="TreeGrafter"/>
</dbReference>
<evidence type="ECO:0000256" key="5">
    <source>
        <dbReference type="ARBA" id="ARBA00022898"/>
    </source>
</evidence>
<accession>A0AAW1GYY3</accession>
<dbReference type="CDD" id="cd00610">
    <property type="entry name" value="OAT_like"/>
    <property type="match status" value="1"/>
</dbReference>
<dbReference type="GO" id="GO:0005739">
    <property type="term" value="C:mitochondrion"/>
    <property type="evidence" value="ECO:0007669"/>
    <property type="project" value="UniProtKB-SubCell"/>
</dbReference>
<keyword evidence="4" id="KW-0808">Transferase</keyword>
<name>A0AAW1GYY3_SAPOF</name>
<dbReference type="PANTHER" id="PTHR42684:SF3">
    <property type="entry name" value="ADENOSYLMETHIONINE-8-AMINO-7-OXONONANOATE AMINOTRANSFERASE"/>
    <property type="match status" value="1"/>
</dbReference>
<protein>
    <submittedName>
        <fullName evidence="7">Uncharacterized protein</fullName>
    </submittedName>
</protein>
<dbReference type="InterPro" id="IPR049704">
    <property type="entry name" value="Aminotrans_3_PPA_site"/>
</dbReference>
<evidence type="ECO:0000313" key="8">
    <source>
        <dbReference type="Proteomes" id="UP001443914"/>
    </source>
</evidence>
<dbReference type="InterPro" id="IPR005814">
    <property type="entry name" value="Aminotrans_3"/>
</dbReference>
<evidence type="ECO:0000256" key="2">
    <source>
        <dbReference type="ARBA" id="ARBA00008954"/>
    </source>
</evidence>
<dbReference type="SUPFAM" id="SSF53383">
    <property type="entry name" value="PLP-dependent transferases"/>
    <property type="match status" value="1"/>
</dbReference>
<dbReference type="FunFam" id="3.90.1150.10:FF:000280">
    <property type="entry name" value="Class III aminotransferase"/>
    <property type="match status" value="1"/>
</dbReference>
<evidence type="ECO:0000256" key="6">
    <source>
        <dbReference type="RuleBase" id="RU003560"/>
    </source>
</evidence>
<comment type="similarity">
    <text evidence="2 6">Belongs to the class-III pyridoxal-phosphate-dependent aminotransferase family.</text>
</comment>
<dbReference type="PIRSF" id="PIRSF000521">
    <property type="entry name" value="Transaminase_4ab_Lys_Orn"/>
    <property type="match status" value="1"/>
</dbReference>
<dbReference type="NCBIfam" id="NF004767">
    <property type="entry name" value="PRK06105.1"/>
    <property type="match status" value="1"/>
</dbReference>
<comment type="subcellular location">
    <subcellularLocation>
        <location evidence="1">Mitochondrion</location>
    </subcellularLocation>
</comment>
<dbReference type="AlphaFoldDB" id="A0AAW1GYY3"/>
<dbReference type="Proteomes" id="UP001443914">
    <property type="component" value="Unassembled WGS sequence"/>
</dbReference>
<comment type="caution">
    <text evidence="7">The sequence shown here is derived from an EMBL/GenBank/DDBJ whole genome shotgun (WGS) entry which is preliminary data.</text>
</comment>
<dbReference type="Gene3D" id="3.90.1150.10">
    <property type="entry name" value="Aspartate Aminotransferase, domain 1"/>
    <property type="match status" value="1"/>
</dbReference>
<evidence type="ECO:0000256" key="3">
    <source>
        <dbReference type="ARBA" id="ARBA00022576"/>
    </source>
</evidence>
<dbReference type="PROSITE" id="PS00600">
    <property type="entry name" value="AA_TRANSFER_CLASS_3"/>
    <property type="match status" value="1"/>
</dbReference>
<evidence type="ECO:0000256" key="1">
    <source>
        <dbReference type="ARBA" id="ARBA00004173"/>
    </source>
</evidence>
<dbReference type="InterPro" id="IPR015421">
    <property type="entry name" value="PyrdxlP-dep_Trfase_major"/>
</dbReference>
<dbReference type="InterPro" id="IPR015422">
    <property type="entry name" value="PyrdxlP-dep_Trfase_small"/>
</dbReference>
<dbReference type="GO" id="GO:0009448">
    <property type="term" value="P:gamma-aminobutyric acid metabolic process"/>
    <property type="evidence" value="ECO:0007669"/>
    <property type="project" value="TreeGrafter"/>
</dbReference>
<dbReference type="Pfam" id="PF00202">
    <property type="entry name" value="Aminotran_3"/>
    <property type="match status" value="1"/>
</dbReference>
<dbReference type="PANTHER" id="PTHR42684">
    <property type="entry name" value="ADENOSYLMETHIONINE-8-AMINO-7-OXONONANOATE AMINOTRANSFERASE"/>
    <property type="match status" value="1"/>
</dbReference>
<gene>
    <name evidence="7" type="ORF">RND81_13G175600</name>
</gene>
<keyword evidence="3" id="KW-0032">Aminotransferase</keyword>